<keyword evidence="12" id="KW-1185">Reference proteome</keyword>
<evidence type="ECO:0000256" key="8">
    <source>
        <dbReference type="ARBA" id="ARBA00022842"/>
    </source>
</evidence>
<evidence type="ECO:0000256" key="4">
    <source>
        <dbReference type="ARBA" id="ARBA00022723"/>
    </source>
</evidence>
<dbReference type="GO" id="GO:0005829">
    <property type="term" value="C:cytosol"/>
    <property type="evidence" value="ECO:0007669"/>
    <property type="project" value="TreeGrafter"/>
</dbReference>
<comment type="subunit">
    <text evidence="9">Homodimer.</text>
</comment>
<feature type="site" description="Transition state stabilizer" evidence="9">
    <location>
        <position position="235"/>
    </location>
</feature>
<evidence type="ECO:0000256" key="9">
    <source>
        <dbReference type="HAMAP-Rule" id="MF_00020"/>
    </source>
</evidence>
<gene>
    <name evidence="9" type="primary">ackA</name>
    <name evidence="11" type="ORF">SAMN04487991_2025</name>
</gene>
<comment type="catalytic activity">
    <reaction evidence="9">
        <text>acetate + ATP = acetyl phosphate + ADP</text>
        <dbReference type="Rhea" id="RHEA:11352"/>
        <dbReference type="ChEBI" id="CHEBI:22191"/>
        <dbReference type="ChEBI" id="CHEBI:30089"/>
        <dbReference type="ChEBI" id="CHEBI:30616"/>
        <dbReference type="ChEBI" id="CHEBI:456216"/>
        <dbReference type="EC" id="2.7.2.1"/>
    </reaction>
</comment>
<evidence type="ECO:0000256" key="10">
    <source>
        <dbReference type="RuleBase" id="RU003835"/>
    </source>
</evidence>
<keyword evidence="3 9" id="KW-0808">Transferase</keyword>
<dbReference type="Gene3D" id="3.30.420.40">
    <property type="match status" value="2"/>
</dbReference>
<dbReference type="EMBL" id="FORH01000003">
    <property type="protein sequence ID" value="SFJ39442.1"/>
    <property type="molecule type" value="Genomic_DNA"/>
</dbReference>
<comment type="cofactor">
    <cofactor evidence="9">
        <name>Mg(2+)</name>
        <dbReference type="ChEBI" id="CHEBI:18420"/>
    </cofactor>
    <cofactor evidence="9">
        <name>Mn(2+)</name>
        <dbReference type="ChEBI" id="CHEBI:29035"/>
    </cofactor>
    <text evidence="9">Mg(2+). Can also accept Mn(2+).</text>
</comment>
<dbReference type="NCBIfam" id="TIGR00016">
    <property type="entry name" value="ackA"/>
    <property type="match status" value="1"/>
</dbReference>
<dbReference type="Proteomes" id="UP000199630">
    <property type="component" value="Unassembled WGS sequence"/>
</dbReference>
<feature type="site" description="Transition state stabilizer" evidence="9">
    <location>
        <position position="175"/>
    </location>
</feature>
<dbReference type="HAMAP" id="MF_00020">
    <property type="entry name" value="Acetate_kinase"/>
    <property type="match status" value="1"/>
</dbReference>
<name>A0A1I3R0Z7_9RHOB</name>
<keyword evidence="6 9" id="KW-0418">Kinase</keyword>
<feature type="binding site" evidence="9">
    <location>
        <position position="371"/>
    </location>
    <ligand>
        <name>Mg(2+)</name>
        <dbReference type="ChEBI" id="CHEBI:18420"/>
    </ligand>
</feature>
<protein>
    <recommendedName>
        <fullName evidence="9">Acetate kinase</fullName>
        <ecNumber evidence="9">2.7.2.1</ecNumber>
    </recommendedName>
    <alternativeName>
        <fullName evidence="9">Acetokinase</fullName>
    </alternativeName>
</protein>
<dbReference type="PANTHER" id="PTHR21060">
    <property type="entry name" value="ACETATE KINASE"/>
    <property type="match status" value="1"/>
</dbReference>
<keyword evidence="7 9" id="KW-0067">ATP-binding</keyword>
<sequence>MSSCILTVNAGSSSVKFALYETSEPPKSLARGQVQGIGSTPSFEFKSGGSVGKKPVKAADQEQAFEVILAEIQPLLAGNEVAGVGHRIVHGGPLRATPTELTDDVLEDLATFNPLAPLHQPHNLAGVHASIKAFPYALQIGCFDTAFHRNHPWENDIYAIPRKYYKQGVKRYGFHGLSYDYVSHQIARERPELSDKRLIICHLGSGASICAVNNGYSISSTMGFSPLDGIPMSTRSGQLDPGILLYLLETEKMSVEELTHMLYHDSGLLGLSELSADMQVLEASDDPRAKEAIDYFVYRVRREIGAMAATLSGIDALIFCGGIGENSPMIRGRICDRLGYLGVELNLEANSRNQRDICAGTTPVMIIPTDEEQVIADAVAKALIPAQ</sequence>
<dbReference type="SUPFAM" id="SSF53067">
    <property type="entry name" value="Actin-like ATPase domain"/>
    <property type="match status" value="2"/>
</dbReference>
<keyword evidence="5 9" id="KW-0547">Nucleotide-binding</keyword>
<dbReference type="UniPathway" id="UPA00340">
    <property type="reaction ID" value="UER00458"/>
</dbReference>
<dbReference type="InterPro" id="IPR004372">
    <property type="entry name" value="Ac/propionate_kinase"/>
</dbReference>
<keyword evidence="2 9" id="KW-0963">Cytoplasm</keyword>
<accession>A0A1I3R0Z7</accession>
<dbReference type="InterPro" id="IPR043129">
    <property type="entry name" value="ATPase_NBD"/>
</dbReference>
<dbReference type="RefSeq" id="WP_090060519.1">
    <property type="nucleotide sequence ID" value="NZ_FORH01000003.1"/>
</dbReference>
<organism evidence="11 12">
    <name type="scientific">Celeribacter neptunius</name>
    <dbReference type="NCBI Taxonomy" id="588602"/>
    <lineage>
        <taxon>Bacteria</taxon>
        <taxon>Pseudomonadati</taxon>
        <taxon>Pseudomonadota</taxon>
        <taxon>Alphaproteobacteria</taxon>
        <taxon>Rhodobacterales</taxon>
        <taxon>Roseobacteraceae</taxon>
        <taxon>Celeribacter</taxon>
    </lineage>
</organism>
<feature type="binding site" evidence="9">
    <location>
        <position position="9"/>
    </location>
    <ligand>
        <name>Mg(2+)</name>
        <dbReference type="ChEBI" id="CHEBI:18420"/>
    </ligand>
</feature>
<reference evidence="12" key="1">
    <citation type="submission" date="2016-10" db="EMBL/GenBank/DDBJ databases">
        <authorList>
            <person name="Varghese N."/>
            <person name="Submissions S."/>
        </authorList>
    </citation>
    <scope>NUCLEOTIDE SEQUENCE [LARGE SCALE GENOMIC DNA]</scope>
    <source>
        <strain evidence="12">DSM 26471</strain>
    </source>
</reference>
<dbReference type="OrthoDB" id="9802453at2"/>
<evidence type="ECO:0000256" key="3">
    <source>
        <dbReference type="ARBA" id="ARBA00022679"/>
    </source>
</evidence>
<dbReference type="STRING" id="588602.SAMN04487991_2025"/>
<dbReference type="PIRSF" id="PIRSF000722">
    <property type="entry name" value="Acetate_prop_kin"/>
    <property type="match status" value="1"/>
</dbReference>
<evidence type="ECO:0000256" key="1">
    <source>
        <dbReference type="ARBA" id="ARBA00008748"/>
    </source>
</evidence>
<dbReference type="GO" id="GO:0008776">
    <property type="term" value="F:acetate kinase activity"/>
    <property type="evidence" value="ECO:0007669"/>
    <property type="project" value="UniProtKB-UniRule"/>
</dbReference>
<dbReference type="GO" id="GO:0006083">
    <property type="term" value="P:acetate metabolic process"/>
    <property type="evidence" value="ECO:0007669"/>
    <property type="project" value="TreeGrafter"/>
</dbReference>
<comment type="similarity">
    <text evidence="1 9 10">Belongs to the acetokinase family.</text>
</comment>
<dbReference type="InterPro" id="IPR000890">
    <property type="entry name" value="Aliphatic_acid_kin_short-chain"/>
</dbReference>
<evidence type="ECO:0000256" key="5">
    <source>
        <dbReference type="ARBA" id="ARBA00022741"/>
    </source>
</evidence>
<feature type="binding site" evidence="9">
    <location>
        <begin position="322"/>
        <end position="326"/>
    </location>
    <ligand>
        <name>ATP</name>
        <dbReference type="ChEBI" id="CHEBI:30616"/>
    </ligand>
</feature>
<dbReference type="GO" id="GO:0000287">
    <property type="term" value="F:magnesium ion binding"/>
    <property type="evidence" value="ECO:0007669"/>
    <property type="project" value="UniProtKB-UniRule"/>
</dbReference>
<evidence type="ECO:0000256" key="2">
    <source>
        <dbReference type="ARBA" id="ARBA00022490"/>
    </source>
</evidence>
<comment type="subcellular location">
    <subcellularLocation>
        <location evidence="9">Cytoplasm</location>
    </subcellularLocation>
</comment>
<dbReference type="Pfam" id="PF00871">
    <property type="entry name" value="Acetate_kinase"/>
    <property type="match status" value="1"/>
</dbReference>
<dbReference type="PRINTS" id="PR00471">
    <property type="entry name" value="ACETATEKNASE"/>
</dbReference>
<dbReference type="GO" id="GO:0006085">
    <property type="term" value="P:acetyl-CoA biosynthetic process"/>
    <property type="evidence" value="ECO:0007669"/>
    <property type="project" value="UniProtKB-UniRule"/>
</dbReference>
<comment type="caution">
    <text evidence="9">Lacks conserved residue(s) required for the propagation of feature annotation.</text>
</comment>
<feature type="active site" description="Proton donor/acceptor" evidence="9">
    <location>
        <position position="144"/>
    </location>
</feature>
<comment type="function">
    <text evidence="9">Catalyzes the formation of acetyl phosphate from acetate and ATP. Can also catalyze the reverse reaction.</text>
</comment>
<keyword evidence="4 9" id="KW-0479">Metal-binding</keyword>
<feature type="binding site" evidence="9">
    <location>
        <begin position="202"/>
        <end position="206"/>
    </location>
    <ligand>
        <name>ATP</name>
        <dbReference type="ChEBI" id="CHEBI:30616"/>
    </ligand>
</feature>
<dbReference type="PROSITE" id="PS01076">
    <property type="entry name" value="ACETATE_KINASE_2"/>
    <property type="match status" value="1"/>
</dbReference>
<feature type="binding site" evidence="9">
    <location>
        <position position="16"/>
    </location>
    <ligand>
        <name>ATP</name>
        <dbReference type="ChEBI" id="CHEBI:30616"/>
    </ligand>
</feature>
<dbReference type="AlphaFoldDB" id="A0A1I3R0Z7"/>
<dbReference type="PROSITE" id="PS01075">
    <property type="entry name" value="ACETATE_KINASE_1"/>
    <property type="match status" value="1"/>
</dbReference>
<dbReference type="GO" id="GO:0005524">
    <property type="term" value="F:ATP binding"/>
    <property type="evidence" value="ECO:0007669"/>
    <property type="project" value="UniProtKB-KW"/>
</dbReference>
<evidence type="ECO:0000256" key="6">
    <source>
        <dbReference type="ARBA" id="ARBA00022777"/>
    </source>
</evidence>
<dbReference type="EC" id="2.7.2.1" evidence="9"/>
<keyword evidence="8 9" id="KW-0460">Magnesium</keyword>
<dbReference type="InterPro" id="IPR023865">
    <property type="entry name" value="Aliphatic_acid_kinase_CS"/>
</dbReference>
<evidence type="ECO:0000313" key="12">
    <source>
        <dbReference type="Proteomes" id="UP000199630"/>
    </source>
</evidence>
<evidence type="ECO:0000313" key="11">
    <source>
        <dbReference type="EMBL" id="SFJ39442.1"/>
    </source>
</evidence>
<evidence type="ECO:0000256" key="7">
    <source>
        <dbReference type="ARBA" id="ARBA00022840"/>
    </source>
</evidence>
<feature type="binding site" evidence="9">
    <location>
        <position position="87"/>
    </location>
    <ligand>
        <name>substrate</name>
    </ligand>
</feature>
<comment type="pathway">
    <text evidence="9">Metabolic intermediate biosynthesis; acetyl-CoA biosynthesis; acetyl-CoA from acetate: step 1/2.</text>
</comment>
<proteinExistence type="inferred from homology"/>
<dbReference type="PANTHER" id="PTHR21060:SF21">
    <property type="entry name" value="ACETATE KINASE"/>
    <property type="match status" value="1"/>
</dbReference>